<accession>A0A934I8D7</accession>
<dbReference type="GO" id="GO:0016787">
    <property type="term" value="F:hydrolase activity"/>
    <property type="evidence" value="ECO:0007669"/>
    <property type="project" value="UniProtKB-KW"/>
</dbReference>
<dbReference type="InterPro" id="IPR011105">
    <property type="entry name" value="Cell_wall_hydrolase_SleB"/>
</dbReference>
<evidence type="ECO:0000313" key="3">
    <source>
        <dbReference type="EMBL" id="MBJ3762173.1"/>
    </source>
</evidence>
<keyword evidence="1" id="KW-0732">Signal</keyword>
<organism evidence="3 4">
    <name type="scientific">Palleronia pontilimi</name>
    <dbReference type="NCBI Taxonomy" id="1964209"/>
    <lineage>
        <taxon>Bacteria</taxon>
        <taxon>Pseudomonadati</taxon>
        <taxon>Pseudomonadota</taxon>
        <taxon>Alphaproteobacteria</taxon>
        <taxon>Rhodobacterales</taxon>
        <taxon>Roseobacteraceae</taxon>
        <taxon>Palleronia</taxon>
    </lineage>
</organism>
<reference evidence="3" key="1">
    <citation type="submission" date="2020-12" db="EMBL/GenBank/DDBJ databases">
        <title>Bacterial taxonomy.</title>
        <authorList>
            <person name="Pan X."/>
        </authorList>
    </citation>
    <scope>NUCLEOTIDE SEQUENCE</scope>
    <source>
        <strain evidence="3">KCTC 52957</strain>
    </source>
</reference>
<dbReference type="RefSeq" id="WP_198915351.1">
    <property type="nucleotide sequence ID" value="NZ_JAEKPD010000005.1"/>
</dbReference>
<name>A0A934I8D7_9RHOB</name>
<evidence type="ECO:0000259" key="2">
    <source>
        <dbReference type="Pfam" id="PF07486"/>
    </source>
</evidence>
<dbReference type="Proteomes" id="UP000642488">
    <property type="component" value="Unassembled WGS sequence"/>
</dbReference>
<feature type="signal peptide" evidence="1">
    <location>
        <begin position="1"/>
        <end position="25"/>
    </location>
</feature>
<feature type="domain" description="Cell wall hydrolase SleB" evidence="2">
    <location>
        <begin position="112"/>
        <end position="221"/>
    </location>
</feature>
<proteinExistence type="predicted"/>
<protein>
    <submittedName>
        <fullName evidence="3">Cell wall hydrolase</fullName>
    </submittedName>
</protein>
<dbReference type="AlphaFoldDB" id="A0A934I8D7"/>
<dbReference type="Gene3D" id="1.10.10.2520">
    <property type="entry name" value="Cell wall hydrolase SleB, domain 1"/>
    <property type="match status" value="1"/>
</dbReference>
<feature type="chain" id="PRO_5037573605" evidence="1">
    <location>
        <begin position="26"/>
        <end position="224"/>
    </location>
</feature>
<gene>
    <name evidence="3" type="ORF">ILP92_05380</name>
</gene>
<dbReference type="InterPro" id="IPR042047">
    <property type="entry name" value="SleB_dom1"/>
</dbReference>
<dbReference type="EMBL" id="JAEKPD010000005">
    <property type="protein sequence ID" value="MBJ3762173.1"/>
    <property type="molecule type" value="Genomic_DNA"/>
</dbReference>
<comment type="caution">
    <text evidence="3">The sequence shown here is derived from an EMBL/GenBank/DDBJ whole genome shotgun (WGS) entry which is preliminary data.</text>
</comment>
<evidence type="ECO:0000313" key="4">
    <source>
        <dbReference type="Proteomes" id="UP000642488"/>
    </source>
</evidence>
<keyword evidence="4" id="KW-1185">Reference proteome</keyword>
<sequence>MLVKKLRTLALCVTTCLTAGQAAQAETVISTKSEAPAALGAKLTSLLGADAPEVGQERVSILSRIFGSRTTAPATAPDQIEYTAEFLARQPSAKGDKQWACLAEALYFEARGETPKGQFAVAEVILNRVDSAQFPDTVCGVVNQGTGRKYQCQFTYTCDGLSDVVRDAASYRDVGKIAKLMLDGAPRALTDGAEFYHTKAVNPRWAKVFDRTTTIGAHHFYAQG</sequence>
<dbReference type="Pfam" id="PF07486">
    <property type="entry name" value="Hydrolase_2"/>
    <property type="match status" value="1"/>
</dbReference>
<keyword evidence="3" id="KW-0378">Hydrolase</keyword>
<evidence type="ECO:0000256" key="1">
    <source>
        <dbReference type="SAM" id="SignalP"/>
    </source>
</evidence>